<dbReference type="Proteomes" id="UP000824998">
    <property type="component" value="Unassembled WGS sequence"/>
</dbReference>
<protein>
    <submittedName>
        <fullName evidence="2">Uncharacterized protein</fullName>
    </submittedName>
</protein>
<dbReference type="OrthoDB" id="5328512at2759"/>
<keyword evidence="3" id="KW-1185">Reference proteome</keyword>
<name>A0A9P8C256_9HELO</name>
<comment type="caution">
    <text evidence="2">The sequence shown here is derived from an EMBL/GenBank/DDBJ whole genome shotgun (WGS) entry which is preliminary data.</text>
</comment>
<organism evidence="2 3">
    <name type="scientific">Amylocarpus encephaloides</name>
    <dbReference type="NCBI Taxonomy" id="45428"/>
    <lineage>
        <taxon>Eukaryota</taxon>
        <taxon>Fungi</taxon>
        <taxon>Dikarya</taxon>
        <taxon>Ascomycota</taxon>
        <taxon>Pezizomycotina</taxon>
        <taxon>Leotiomycetes</taxon>
        <taxon>Helotiales</taxon>
        <taxon>Helotiales incertae sedis</taxon>
        <taxon>Amylocarpus</taxon>
    </lineage>
</organism>
<sequence>MDFSLMKSPFDRALLNGNMKFVNSELRRIRKTKAARESKASRKAKLRQQSWIRKLPEDNRELVQKNPDLLGLPRGYTIDILDTDGPIKTKHGLDGALIVFSQFGTPEGTIALNNYLLENAGSEFDPVLKAYTFGGRARRSGKKRNGIKESVELRGRLEFSTSKPTGYITMQDQTFRVALTASRLMYNVQVSHQSGAYFAVGSGLNFTPSSTDWIDGPWFDEMEFEFGVTYWVDEITQESRAFTEQVFRDKLGPENNDSFDLSLDKLDPFNPVAFWNISWAPGDVLTTTITSQVPALPAWRDTKPVRTVFPDLSKIDFTSSAFSFNGAYRCQVDGVNQVYGMQGSLNWLARDGLPETGASSLVTGVDMDTTSFARAAVTSPSIGALIGMNPMTADFTDPQNPVYHDEIGDLAMADFHDIIVYHMEDELREKFVQEFPINLIPEVQAIADDDPGNQAFYRTLQLPFIGQRLSTATQFDRHGEINGRRCEALLRKLPAESEVYERHSQKLFDYRFKHRFPAMQLFQDDQEDSHLEHVAVIDNIGNYFKTQLNDVDAGAASPDDEYQANVAAEQDRIDQLVQWAKEKKLYWCMRLLYEVDRFVKPAWADRIFNGGGNQLTLEMKKWNALMTQLEGNQLNPNGPSFVQFLSEKTNEYFATNVYPQLVDLEGCADEYGEIMLRLLSEMATQYKNNDNPDLAELADLAEEMLGDDGFLLDQFKAQLFAAQKSLQTGYSYFLLHQEFVAKITALDFIQSKPNASGLIKTFMVGTALAFLVLAGTGGDFSELAVGDKVNIIVNSMILGGAIFLKAAKSLISIAESFVSFFATKAAAIMATYGGPIRGILGKGLANAPSTFALVSRSIHVPSSAPTISVKFTKARAMLGKYAGRAAATIAGAIISVITVIFIAIDLAQNHGEMDDLQLAFNSFFLIAATIEILVAGASMLISAAGTTAAALIGGIGGALGPALGALATFGGPVAIAIAIIGLIIFFIWFARQKPPPDPVEVLIGRLKSHSPTLVMDEDKLAVEYFSYTPHTESRAENLGVSVKGIVGTYNINSTSSFISPNVAPKRFLSVAPEGSSNPAAFNSTMTFGPNDVWNLDTDEKGRTRISAFRPTSTGSLEEYFLVIQTSGSSVTVNLAKPPPTDDSGYNGFMERAIWSVKVVSATDIEQPDEDEGGHPVLLKALCVIYRVTSLTSHIYPRFDTDSNQLSVSTNKAAAPVYEFQLRPRFAGALDYAHNPWSLFTFEMDEYNLPTFAYGSQSAGLAWTISPAPPAPLEFVSEKGTKEGLIRMEIGEPFQGPFEGSYTVSCALPSENAAPISTTVQISVSNP</sequence>
<evidence type="ECO:0000256" key="1">
    <source>
        <dbReference type="SAM" id="Phobius"/>
    </source>
</evidence>
<feature type="transmembrane region" description="Helical" evidence="1">
    <location>
        <begin position="948"/>
        <end position="967"/>
    </location>
</feature>
<feature type="transmembrane region" description="Helical" evidence="1">
    <location>
        <begin position="916"/>
        <end position="941"/>
    </location>
</feature>
<proteinExistence type="predicted"/>
<accession>A0A9P8C256</accession>
<keyword evidence="1" id="KW-0812">Transmembrane</keyword>
<gene>
    <name evidence="2" type="ORF">BJ875DRAFT_498954</name>
</gene>
<keyword evidence="1" id="KW-1133">Transmembrane helix</keyword>
<reference evidence="2" key="1">
    <citation type="journal article" date="2021" name="IMA Fungus">
        <title>Genomic characterization of three marine fungi, including Emericellopsis atlantica sp. nov. with signatures of a generalist lifestyle and marine biomass degradation.</title>
        <authorList>
            <person name="Hagestad O.C."/>
            <person name="Hou L."/>
            <person name="Andersen J.H."/>
            <person name="Hansen E.H."/>
            <person name="Altermark B."/>
            <person name="Li C."/>
            <person name="Kuhnert E."/>
            <person name="Cox R.J."/>
            <person name="Crous P.W."/>
            <person name="Spatafora J.W."/>
            <person name="Lail K."/>
            <person name="Amirebrahimi M."/>
            <person name="Lipzen A."/>
            <person name="Pangilinan J."/>
            <person name="Andreopoulos W."/>
            <person name="Hayes R.D."/>
            <person name="Ng V."/>
            <person name="Grigoriev I.V."/>
            <person name="Jackson S.A."/>
            <person name="Sutton T.D.S."/>
            <person name="Dobson A.D.W."/>
            <person name="Rama T."/>
        </authorList>
    </citation>
    <scope>NUCLEOTIDE SEQUENCE</scope>
    <source>
        <strain evidence="2">TRa018bII</strain>
    </source>
</reference>
<dbReference type="EMBL" id="MU251654">
    <property type="protein sequence ID" value="KAG9230652.1"/>
    <property type="molecule type" value="Genomic_DNA"/>
</dbReference>
<evidence type="ECO:0000313" key="3">
    <source>
        <dbReference type="Proteomes" id="UP000824998"/>
    </source>
</evidence>
<feature type="transmembrane region" description="Helical" evidence="1">
    <location>
        <begin position="973"/>
        <end position="990"/>
    </location>
</feature>
<evidence type="ECO:0000313" key="2">
    <source>
        <dbReference type="EMBL" id="KAG9230652.1"/>
    </source>
</evidence>
<keyword evidence="1" id="KW-0472">Membrane</keyword>
<feature type="transmembrane region" description="Helical" evidence="1">
    <location>
        <begin position="881"/>
        <end position="904"/>
    </location>
</feature>